<organism evidence="2 3">
    <name type="scientific">Cylicostephanus goldi</name>
    <name type="common">Nematode worm</name>
    <dbReference type="NCBI Taxonomy" id="71465"/>
    <lineage>
        <taxon>Eukaryota</taxon>
        <taxon>Metazoa</taxon>
        <taxon>Ecdysozoa</taxon>
        <taxon>Nematoda</taxon>
        <taxon>Chromadorea</taxon>
        <taxon>Rhabditida</taxon>
        <taxon>Rhabditina</taxon>
        <taxon>Rhabditomorpha</taxon>
        <taxon>Strongyloidea</taxon>
        <taxon>Strongylidae</taxon>
        <taxon>Cylicostephanus</taxon>
    </lineage>
</organism>
<sequence length="126" mass="13901">MKLSVVLQKQQREKGTRRLEDDNGPSSSQLEPHVNEMAAHCHIQEDKNSSQIADSAVPSDSVELTSQDENSLSIFNGKVEELPMKPFCEEVKGDCQAGSLSLTELPLDENQHLVCTAKSCFSEKVN</sequence>
<evidence type="ECO:0000313" key="2">
    <source>
        <dbReference type="EMBL" id="VDN25326.1"/>
    </source>
</evidence>
<protein>
    <submittedName>
        <fullName evidence="2">Uncharacterized protein</fullName>
    </submittedName>
</protein>
<feature type="compositionally biased region" description="Basic and acidic residues" evidence="1">
    <location>
        <begin position="10"/>
        <end position="21"/>
    </location>
</feature>
<name>A0A3P7Q447_CYLGO</name>
<keyword evidence="3" id="KW-1185">Reference proteome</keyword>
<dbReference type="AlphaFoldDB" id="A0A3P7Q447"/>
<gene>
    <name evidence="2" type="ORF">CGOC_LOCUS10074</name>
</gene>
<dbReference type="Proteomes" id="UP000271889">
    <property type="component" value="Unassembled WGS sequence"/>
</dbReference>
<evidence type="ECO:0000313" key="3">
    <source>
        <dbReference type="Proteomes" id="UP000271889"/>
    </source>
</evidence>
<feature type="region of interest" description="Disordered" evidence="1">
    <location>
        <begin position="44"/>
        <end position="68"/>
    </location>
</feature>
<reference evidence="2 3" key="1">
    <citation type="submission" date="2018-11" db="EMBL/GenBank/DDBJ databases">
        <authorList>
            <consortium name="Pathogen Informatics"/>
        </authorList>
    </citation>
    <scope>NUCLEOTIDE SEQUENCE [LARGE SCALE GENOMIC DNA]</scope>
</reference>
<evidence type="ECO:0000256" key="1">
    <source>
        <dbReference type="SAM" id="MobiDB-lite"/>
    </source>
</evidence>
<dbReference type="EMBL" id="UYRV01109610">
    <property type="protein sequence ID" value="VDN25326.1"/>
    <property type="molecule type" value="Genomic_DNA"/>
</dbReference>
<proteinExistence type="predicted"/>
<feature type="region of interest" description="Disordered" evidence="1">
    <location>
        <begin position="1"/>
        <end position="31"/>
    </location>
</feature>
<accession>A0A3P7Q447</accession>